<comment type="caution">
    <text evidence="1">The sequence shown here is derived from an EMBL/GenBank/DDBJ whole genome shotgun (WGS) entry which is preliminary data.</text>
</comment>
<gene>
    <name evidence="1" type="ORF">TM35_000102270</name>
</gene>
<evidence type="ECO:0000313" key="2">
    <source>
        <dbReference type="Proteomes" id="UP000192257"/>
    </source>
</evidence>
<dbReference type="EMBL" id="NBCO01000010">
    <property type="protein sequence ID" value="ORC89959.1"/>
    <property type="molecule type" value="Genomic_DNA"/>
</dbReference>
<dbReference type="OrthoDB" id="408788at2759"/>
<proteinExistence type="predicted"/>
<dbReference type="STRING" id="67003.A0A1X0P0D9"/>
<dbReference type="Proteomes" id="UP000192257">
    <property type="component" value="Unassembled WGS sequence"/>
</dbReference>
<reference evidence="1 2" key="1">
    <citation type="submission" date="2017-03" db="EMBL/GenBank/DDBJ databases">
        <title>An alternative strategy for trypanosome survival in the mammalian bloodstream revealed through genome and transcriptome analysis of the ubiquitous bovine parasite Trypanosoma (Megatrypanum) theileri.</title>
        <authorList>
            <person name="Kelly S."/>
            <person name="Ivens A."/>
            <person name="Mott A."/>
            <person name="O'Neill E."/>
            <person name="Emms D."/>
            <person name="Macleod O."/>
            <person name="Voorheis P."/>
            <person name="Matthews J."/>
            <person name="Matthews K."/>
            <person name="Carrington M."/>
        </authorList>
    </citation>
    <scope>NUCLEOTIDE SEQUENCE [LARGE SCALE GENOMIC DNA]</scope>
    <source>
        <strain evidence="1">Edinburgh</strain>
    </source>
</reference>
<protein>
    <submittedName>
        <fullName evidence="1">Uncharacterized protein</fullName>
    </submittedName>
</protein>
<dbReference type="VEuPathDB" id="TriTrypDB:TM35_000102270"/>
<organism evidence="1 2">
    <name type="scientific">Trypanosoma theileri</name>
    <dbReference type="NCBI Taxonomy" id="67003"/>
    <lineage>
        <taxon>Eukaryota</taxon>
        <taxon>Discoba</taxon>
        <taxon>Euglenozoa</taxon>
        <taxon>Kinetoplastea</taxon>
        <taxon>Metakinetoplastina</taxon>
        <taxon>Trypanosomatida</taxon>
        <taxon>Trypanosomatidae</taxon>
        <taxon>Trypanosoma</taxon>
    </lineage>
</organism>
<name>A0A1X0P0D9_9TRYP</name>
<feature type="non-terminal residue" evidence="1">
    <location>
        <position position="189"/>
    </location>
</feature>
<accession>A0A1X0P0D9</accession>
<sequence>MTVVIPTPEYRAVVEKTVRVAAICVRPVHRVGEVLRALRGCLYDMRGVRNVLDGERRKGTVTTTTTGEKKEEETYKLLLLDPVRVPVLSDTAEEENHHNNINNNDNVDNIGIGIHTSPLVWVDVNDVSLPSILRDRLQSLPKCKDSTASCIHVAMTTHTVRLNYKNFTMPELLQRILPPNTVPLSGFEQ</sequence>
<dbReference type="GeneID" id="39984498"/>
<evidence type="ECO:0000313" key="1">
    <source>
        <dbReference type="EMBL" id="ORC89959.1"/>
    </source>
</evidence>
<dbReference type="AlphaFoldDB" id="A0A1X0P0D9"/>
<keyword evidence="2" id="KW-1185">Reference proteome</keyword>
<dbReference type="RefSeq" id="XP_028884025.1">
    <property type="nucleotide sequence ID" value="XM_029024718.1"/>
</dbReference>